<feature type="transmembrane region" description="Helical" evidence="8">
    <location>
        <begin position="169"/>
        <end position="189"/>
    </location>
</feature>
<dbReference type="PANTHER" id="PTHR30176:SF3">
    <property type="entry name" value="FERREDOXIN-TYPE PROTEIN NAPH"/>
    <property type="match status" value="1"/>
</dbReference>
<feature type="region of interest" description="Disordered" evidence="7">
    <location>
        <begin position="526"/>
        <end position="597"/>
    </location>
</feature>
<gene>
    <name evidence="10" type="ORF">DPQ33_05245</name>
</gene>
<keyword evidence="2" id="KW-0004">4Fe-4S</keyword>
<keyword evidence="1" id="KW-0813">Transport</keyword>
<keyword evidence="8" id="KW-0472">Membrane</keyword>
<feature type="transmembrane region" description="Helical" evidence="8">
    <location>
        <begin position="123"/>
        <end position="140"/>
    </location>
</feature>
<name>A0A7M3MHA5_9BACT</name>
<evidence type="ECO:0000256" key="4">
    <source>
        <dbReference type="ARBA" id="ARBA00022982"/>
    </source>
</evidence>
<keyword evidence="4" id="KW-0249">Electron transport</keyword>
<dbReference type="CDD" id="cd16373">
    <property type="entry name" value="DMSOR_beta_like"/>
    <property type="match status" value="1"/>
</dbReference>
<protein>
    <submittedName>
        <fullName evidence="10">4Fe-4S ferredoxin</fullName>
    </submittedName>
</protein>
<dbReference type="AlphaFoldDB" id="A0A7M3MHA5"/>
<dbReference type="Pfam" id="PF12801">
    <property type="entry name" value="Fer4_5"/>
    <property type="match status" value="2"/>
</dbReference>
<keyword evidence="8" id="KW-1133">Transmembrane helix</keyword>
<dbReference type="PROSITE" id="PS00198">
    <property type="entry name" value="4FE4S_FER_1"/>
    <property type="match status" value="4"/>
</dbReference>
<dbReference type="GO" id="GO:0005886">
    <property type="term" value="C:plasma membrane"/>
    <property type="evidence" value="ECO:0007669"/>
    <property type="project" value="TreeGrafter"/>
</dbReference>
<dbReference type="PANTHER" id="PTHR30176">
    <property type="entry name" value="FERREDOXIN-TYPE PROTEIN NAPH"/>
    <property type="match status" value="1"/>
</dbReference>
<proteinExistence type="predicted"/>
<feature type="transmembrane region" description="Helical" evidence="8">
    <location>
        <begin position="23"/>
        <end position="46"/>
    </location>
</feature>
<sequence>MLFAAGISPPGPVDIFLRMDPTVMAGTFLAGRAVLAALWPALVFLALTALAGRLFCGWICPLGACVDLADRGLSRRRSAPLNRSVRTGLRRVKFHVLALILGAAALGVSMVFLAAPIPLVTRFFGLLLLPIAEAAAWLGLDALRPLAASMDWDSLYYLEISNSRFGTQFFLLVMAGVVFLPGLLAPRFWCRYLCPAGAVFSLFGRKPVIRRRVSDDCIECGLCQKRCPMNAIPEDPHVTRNGECIACETCERICPTAAISFPVARRPRTIEVQENAGKNPANASEKQAGRKRQPAFSEPAMPRRTFLYTGAAGMGAALLAYADIASPLVAEGKGAPEERHTLRPPGALPEPDFLARCVRCGECMAACPTNTIQPVWFAAGLAGVFSPVLEPTRGPCETTCNLCGHVCPTGALRPLPLAEKQNAKLGTARILRYKCLAWEEERQCVVCDEVCPYDAIHLERVTGNPVAVPFVNEQRCAGCGFCEHHCPVRAERAIIVEPAGAVRLASGSYTEENAALGLDIDLDRPASDLRQSAPGEFGGYDRSAPPSAGDDMPPGFSEPGGGQDRSPSPYTGSDPRPPISRPDSESGLPPGFSEPDS</sequence>
<accession>A0A7M3MHA5</accession>
<dbReference type="Gene3D" id="3.30.70.20">
    <property type="match status" value="3"/>
</dbReference>
<evidence type="ECO:0000256" key="8">
    <source>
        <dbReference type="SAM" id="Phobius"/>
    </source>
</evidence>
<feature type="domain" description="4Fe-4S ferredoxin-type" evidence="9">
    <location>
        <begin position="347"/>
        <end position="377"/>
    </location>
</feature>
<evidence type="ECO:0000256" key="3">
    <source>
        <dbReference type="ARBA" id="ARBA00022723"/>
    </source>
</evidence>
<feature type="transmembrane region" description="Helical" evidence="8">
    <location>
        <begin position="94"/>
        <end position="117"/>
    </location>
</feature>
<dbReference type="GO" id="GO:0046872">
    <property type="term" value="F:metal ion binding"/>
    <property type="evidence" value="ECO:0007669"/>
    <property type="project" value="UniProtKB-KW"/>
</dbReference>
<dbReference type="GO" id="GO:0051539">
    <property type="term" value="F:4 iron, 4 sulfur cluster binding"/>
    <property type="evidence" value="ECO:0007669"/>
    <property type="project" value="UniProtKB-KW"/>
</dbReference>
<dbReference type="Pfam" id="PF00037">
    <property type="entry name" value="Fer4"/>
    <property type="match status" value="1"/>
</dbReference>
<evidence type="ECO:0000256" key="7">
    <source>
        <dbReference type="SAM" id="MobiDB-lite"/>
    </source>
</evidence>
<organism evidence="10 11">
    <name type="scientific">Oceanidesulfovibrio indonesiensis</name>
    <dbReference type="NCBI Taxonomy" id="54767"/>
    <lineage>
        <taxon>Bacteria</taxon>
        <taxon>Pseudomonadati</taxon>
        <taxon>Thermodesulfobacteriota</taxon>
        <taxon>Desulfovibrionia</taxon>
        <taxon>Desulfovibrionales</taxon>
        <taxon>Desulfovibrionaceae</taxon>
        <taxon>Oceanidesulfovibrio</taxon>
    </lineage>
</organism>
<evidence type="ECO:0000256" key="6">
    <source>
        <dbReference type="ARBA" id="ARBA00023014"/>
    </source>
</evidence>
<dbReference type="Proteomes" id="UP000448292">
    <property type="component" value="Unassembled WGS sequence"/>
</dbReference>
<dbReference type="InterPro" id="IPR017900">
    <property type="entry name" value="4Fe4S_Fe_S_CS"/>
</dbReference>
<feature type="domain" description="4Fe-4S ferredoxin-type" evidence="9">
    <location>
        <begin position="205"/>
        <end position="237"/>
    </location>
</feature>
<keyword evidence="11" id="KW-1185">Reference proteome</keyword>
<dbReference type="EMBL" id="QMIE01000003">
    <property type="protein sequence ID" value="TVM18865.1"/>
    <property type="molecule type" value="Genomic_DNA"/>
</dbReference>
<reference evidence="10 11" key="1">
    <citation type="submission" date="2018-06" db="EMBL/GenBank/DDBJ databases">
        <title>Complete genome of Desulfovibrio indonesiensis P37SLT.</title>
        <authorList>
            <person name="Crispim J.S."/>
            <person name="Vidigal P.M.P."/>
            <person name="Silva L.C.F."/>
            <person name="Laguardia C.N."/>
            <person name="Araujo L.C."/>
            <person name="Dias R.S."/>
            <person name="Sousa M.P."/>
            <person name="Paula S.O."/>
            <person name="Silva C."/>
        </authorList>
    </citation>
    <scope>NUCLEOTIDE SEQUENCE [LARGE SCALE GENOMIC DNA]</scope>
    <source>
        <strain evidence="10 11">P37SLT</strain>
    </source>
</reference>
<dbReference type="Pfam" id="PF12838">
    <property type="entry name" value="Fer4_7"/>
    <property type="match status" value="1"/>
</dbReference>
<keyword evidence="5" id="KW-0408">Iron</keyword>
<feature type="domain" description="4Fe-4S ferredoxin-type" evidence="9">
    <location>
        <begin position="467"/>
        <end position="499"/>
    </location>
</feature>
<evidence type="ECO:0000256" key="5">
    <source>
        <dbReference type="ARBA" id="ARBA00023004"/>
    </source>
</evidence>
<keyword evidence="3" id="KW-0479">Metal-binding</keyword>
<keyword evidence="8" id="KW-0812">Transmembrane</keyword>
<dbReference type="InterPro" id="IPR017896">
    <property type="entry name" value="4Fe4S_Fe-S-bd"/>
</dbReference>
<evidence type="ECO:0000256" key="1">
    <source>
        <dbReference type="ARBA" id="ARBA00022448"/>
    </source>
</evidence>
<evidence type="ECO:0000313" key="10">
    <source>
        <dbReference type="EMBL" id="TVM18865.1"/>
    </source>
</evidence>
<feature type="domain" description="4Fe-4S ferredoxin-type" evidence="9">
    <location>
        <begin position="238"/>
        <end position="264"/>
    </location>
</feature>
<evidence type="ECO:0000256" key="2">
    <source>
        <dbReference type="ARBA" id="ARBA00022485"/>
    </source>
</evidence>
<keyword evidence="6" id="KW-0411">Iron-sulfur</keyword>
<evidence type="ECO:0000313" key="11">
    <source>
        <dbReference type="Proteomes" id="UP000448292"/>
    </source>
</evidence>
<feature type="region of interest" description="Disordered" evidence="7">
    <location>
        <begin position="272"/>
        <end position="296"/>
    </location>
</feature>
<dbReference type="PROSITE" id="PS51379">
    <property type="entry name" value="4FE4S_FER_2"/>
    <property type="match status" value="5"/>
</dbReference>
<dbReference type="InterPro" id="IPR051684">
    <property type="entry name" value="Electron_Trans/Redox"/>
</dbReference>
<dbReference type="Pfam" id="PF13237">
    <property type="entry name" value="Fer4_10"/>
    <property type="match status" value="1"/>
</dbReference>
<dbReference type="SUPFAM" id="SSF54862">
    <property type="entry name" value="4Fe-4S ferredoxins"/>
    <property type="match status" value="2"/>
</dbReference>
<evidence type="ECO:0000259" key="9">
    <source>
        <dbReference type="PROSITE" id="PS51379"/>
    </source>
</evidence>
<comment type="caution">
    <text evidence="10">The sequence shown here is derived from an EMBL/GenBank/DDBJ whole genome shotgun (WGS) entry which is preliminary data.</text>
</comment>
<feature type="domain" description="4Fe-4S ferredoxin-type" evidence="9">
    <location>
        <begin position="385"/>
        <end position="417"/>
    </location>
</feature>